<proteinExistence type="predicted"/>
<dbReference type="GO" id="GO:0003700">
    <property type="term" value="F:DNA-binding transcription factor activity"/>
    <property type="evidence" value="ECO:0007669"/>
    <property type="project" value="InterPro"/>
</dbReference>
<dbReference type="SUPFAM" id="SSF100950">
    <property type="entry name" value="NagB/RpiA/CoA transferase-like"/>
    <property type="match status" value="1"/>
</dbReference>
<dbReference type="InterPro" id="IPR001034">
    <property type="entry name" value="DeoR_HTH"/>
</dbReference>
<name>A0A931HWM4_9BACI</name>
<evidence type="ECO:0000256" key="2">
    <source>
        <dbReference type="ARBA" id="ARBA00023125"/>
    </source>
</evidence>
<dbReference type="InterPro" id="IPR050313">
    <property type="entry name" value="Carb_Metab_HTH_regulators"/>
</dbReference>
<comment type="caution">
    <text evidence="5">The sequence shown here is derived from an EMBL/GenBank/DDBJ whole genome shotgun (WGS) entry which is preliminary data.</text>
</comment>
<dbReference type="InterPro" id="IPR014036">
    <property type="entry name" value="DeoR-like_C"/>
</dbReference>
<evidence type="ECO:0000313" key="6">
    <source>
        <dbReference type="Proteomes" id="UP000614490"/>
    </source>
</evidence>
<dbReference type="PANTHER" id="PTHR30363">
    <property type="entry name" value="HTH-TYPE TRANSCRIPTIONAL REGULATOR SRLR-RELATED"/>
    <property type="match status" value="1"/>
</dbReference>
<evidence type="ECO:0000313" key="5">
    <source>
        <dbReference type="EMBL" id="MBH0230959.1"/>
    </source>
</evidence>
<dbReference type="PROSITE" id="PS51000">
    <property type="entry name" value="HTH_DEOR_2"/>
    <property type="match status" value="1"/>
</dbReference>
<dbReference type="SMART" id="SM01134">
    <property type="entry name" value="DeoRC"/>
    <property type="match status" value="1"/>
</dbReference>
<dbReference type="AlphaFoldDB" id="A0A931HWM4"/>
<dbReference type="Proteomes" id="UP000614490">
    <property type="component" value="Unassembled WGS sequence"/>
</dbReference>
<dbReference type="GO" id="GO:0003677">
    <property type="term" value="F:DNA binding"/>
    <property type="evidence" value="ECO:0007669"/>
    <property type="project" value="UniProtKB-KW"/>
</dbReference>
<dbReference type="RefSeq" id="WP_197317561.1">
    <property type="nucleotide sequence ID" value="NZ_JADZSC010000002.1"/>
</dbReference>
<dbReference type="PROSITE" id="PS00894">
    <property type="entry name" value="HTH_DEOR_1"/>
    <property type="match status" value="1"/>
</dbReference>
<dbReference type="InterPro" id="IPR036388">
    <property type="entry name" value="WH-like_DNA-bd_sf"/>
</dbReference>
<sequence length="249" mass="27991">MLTTERHRLILDLLEEKQIVKLKDLVQHTDASESTIRRDLDQLEQEGQLRRVHGGASLKQRASEEPTLKEKITKLHNEKEAIARQAASLVQEGDSIFLDAGTTTHHLIPHLQGKDIIVVTNGLNHLDALTDHSITTYILGGYIKHRTKAVVGTNALENLKQYRFDLCFMGTNGISLNDGYTTPDPEEAALKKTALNLSRQRYVLADHSKFTEVSFSKFANLNEADIITNYKGDQLKSFKEMTSIKVVNT</sequence>
<evidence type="ECO:0000259" key="4">
    <source>
        <dbReference type="PROSITE" id="PS51000"/>
    </source>
</evidence>
<reference evidence="5 6" key="1">
    <citation type="journal article" date="2005" name="Int. J. Syst. Evol. Microbiol.">
        <title>Halobacillus yeomjeoni sp. nov., isolated from a marine solar saltern in Korea.</title>
        <authorList>
            <person name="Yoon J.H."/>
            <person name="Kang S.J."/>
            <person name="Lee C.H."/>
            <person name="Oh H.W."/>
            <person name="Oh T.K."/>
        </authorList>
    </citation>
    <scope>NUCLEOTIDE SEQUENCE [LARGE SCALE GENOMIC DNA]</scope>
    <source>
        <strain evidence="5 6">KCTC 3957</strain>
    </source>
</reference>
<keyword evidence="1" id="KW-0805">Transcription regulation</keyword>
<dbReference type="Pfam" id="PF00455">
    <property type="entry name" value="DeoRC"/>
    <property type="match status" value="1"/>
</dbReference>
<gene>
    <name evidence="5" type="ORF">H0267_12090</name>
</gene>
<organism evidence="5 6">
    <name type="scientific">Halobacillus yeomjeoni</name>
    <dbReference type="NCBI Taxonomy" id="311194"/>
    <lineage>
        <taxon>Bacteria</taxon>
        <taxon>Bacillati</taxon>
        <taxon>Bacillota</taxon>
        <taxon>Bacilli</taxon>
        <taxon>Bacillales</taxon>
        <taxon>Bacillaceae</taxon>
        <taxon>Halobacillus</taxon>
    </lineage>
</organism>
<evidence type="ECO:0000256" key="1">
    <source>
        <dbReference type="ARBA" id="ARBA00023015"/>
    </source>
</evidence>
<keyword evidence="2" id="KW-0238">DNA-binding</keyword>
<protein>
    <submittedName>
        <fullName evidence="5">DeoR/GlpR transcriptional regulator</fullName>
    </submittedName>
</protein>
<keyword evidence="3" id="KW-0804">Transcription</keyword>
<dbReference type="EMBL" id="JADZSC010000002">
    <property type="protein sequence ID" value="MBH0230959.1"/>
    <property type="molecule type" value="Genomic_DNA"/>
</dbReference>
<dbReference type="Gene3D" id="1.10.10.10">
    <property type="entry name" value="Winged helix-like DNA-binding domain superfamily/Winged helix DNA-binding domain"/>
    <property type="match status" value="1"/>
</dbReference>
<feature type="domain" description="HTH deoR-type" evidence="4">
    <location>
        <begin position="3"/>
        <end position="58"/>
    </location>
</feature>
<keyword evidence="6" id="KW-1185">Reference proteome</keyword>
<evidence type="ECO:0000256" key="3">
    <source>
        <dbReference type="ARBA" id="ARBA00023163"/>
    </source>
</evidence>
<dbReference type="InterPro" id="IPR037171">
    <property type="entry name" value="NagB/RpiA_transferase-like"/>
</dbReference>
<dbReference type="PRINTS" id="PR00037">
    <property type="entry name" value="HTHLACR"/>
</dbReference>
<dbReference type="Pfam" id="PF08220">
    <property type="entry name" value="HTH_DeoR"/>
    <property type="match status" value="1"/>
</dbReference>
<dbReference type="PANTHER" id="PTHR30363:SF56">
    <property type="entry name" value="TRANSCRIPTIONAL REGULATOR, DEOR FAMILY"/>
    <property type="match status" value="1"/>
</dbReference>
<dbReference type="Gene3D" id="3.40.50.1360">
    <property type="match status" value="1"/>
</dbReference>
<accession>A0A931HWM4</accession>
<dbReference type="SUPFAM" id="SSF46785">
    <property type="entry name" value="Winged helix' DNA-binding domain"/>
    <property type="match status" value="1"/>
</dbReference>
<dbReference type="InterPro" id="IPR036390">
    <property type="entry name" value="WH_DNA-bd_sf"/>
</dbReference>
<dbReference type="InterPro" id="IPR018356">
    <property type="entry name" value="Tscrpt_reg_HTH_DeoR_CS"/>
</dbReference>
<dbReference type="SMART" id="SM00420">
    <property type="entry name" value="HTH_DEOR"/>
    <property type="match status" value="1"/>
</dbReference>